<evidence type="ECO:0000256" key="5">
    <source>
        <dbReference type="ARBA" id="ARBA00023242"/>
    </source>
</evidence>
<keyword evidence="5" id="KW-0539">Nucleus</keyword>
<evidence type="ECO:0000256" key="1">
    <source>
        <dbReference type="ARBA" id="ARBA00004123"/>
    </source>
</evidence>
<keyword evidence="8" id="KW-1185">Reference proteome</keyword>
<accession>A0A9P8Y624</accession>
<dbReference type="PANTHER" id="PTHR47338">
    <property type="entry name" value="ZN(II)2CYS6 TRANSCRIPTION FACTOR (EUROFUNG)-RELATED"/>
    <property type="match status" value="1"/>
</dbReference>
<evidence type="ECO:0008006" key="9">
    <source>
        <dbReference type="Google" id="ProtNLM"/>
    </source>
</evidence>
<organism evidence="7 8">
    <name type="scientific">Microdochium trichocladiopsis</name>
    <dbReference type="NCBI Taxonomy" id="1682393"/>
    <lineage>
        <taxon>Eukaryota</taxon>
        <taxon>Fungi</taxon>
        <taxon>Dikarya</taxon>
        <taxon>Ascomycota</taxon>
        <taxon>Pezizomycotina</taxon>
        <taxon>Sordariomycetes</taxon>
        <taxon>Xylariomycetidae</taxon>
        <taxon>Xylariales</taxon>
        <taxon>Microdochiaceae</taxon>
        <taxon>Microdochium</taxon>
    </lineage>
</organism>
<reference evidence="7" key="1">
    <citation type="journal article" date="2021" name="Nat. Commun.">
        <title>Genetic determinants of endophytism in the Arabidopsis root mycobiome.</title>
        <authorList>
            <person name="Mesny F."/>
            <person name="Miyauchi S."/>
            <person name="Thiergart T."/>
            <person name="Pickel B."/>
            <person name="Atanasova L."/>
            <person name="Karlsson M."/>
            <person name="Huettel B."/>
            <person name="Barry K.W."/>
            <person name="Haridas S."/>
            <person name="Chen C."/>
            <person name="Bauer D."/>
            <person name="Andreopoulos W."/>
            <person name="Pangilinan J."/>
            <person name="LaButti K."/>
            <person name="Riley R."/>
            <person name="Lipzen A."/>
            <person name="Clum A."/>
            <person name="Drula E."/>
            <person name="Henrissat B."/>
            <person name="Kohler A."/>
            <person name="Grigoriev I.V."/>
            <person name="Martin F.M."/>
            <person name="Hacquard S."/>
        </authorList>
    </citation>
    <scope>NUCLEOTIDE SEQUENCE</scope>
    <source>
        <strain evidence="7">MPI-CAGE-CH-0230</strain>
    </source>
</reference>
<dbReference type="GO" id="GO:0005634">
    <property type="term" value="C:nucleus"/>
    <property type="evidence" value="ECO:0007669"/>
    <property type="project" value="UniProtKB-SubCell"/>
</dbReference>
<dbReference type="AlphaFoldDB" id="A0A9P8Y624"/>
<dbReference type="OrthoDB" id="4456959at2759"/>
<dbReference type="InterPro" id="IPR050815">
    <property type="entry name" value="TF_fung"/>
</dbReference>
<dbReference type="GO" id="GO:0000981">
    <property type="term" value="F:DNA-binding transcription factor activity, RNA polymerase II-specific"/>
    <property type="evidence" value="ECO:0007669"/>
    <property type="project" value="InterPro"/>
</dbReference>
<proteinExistence type="predicted"/>
<evidence type="ECO:0000256" key="2">
    <source>
        <dbReference type="ARBA" id="ARBA00022723"/>
    </source>
</evidence>
<comment type="caution">
    <text evidence="7">The sequence shown here is derived from an EMBL/GenBank/DDBJ whole genome shotgun (WGS) entry which is preliminary data.</text>
</comment>
<feature type="region of interest" description="Disordered" evidence="6">
    <location>
        <begin position="1"/>
        <end position="24"/>
    </location>
</feature>
<gene>
    <name evidence="7" type="ORF">B0I36DRAFT_364217</name>
</gene>
<dbReference type="GeneID" id="70188476"/>
<dbReference type="PANTHER" id="PTHR47338:SF23">
    <property type="entry name" value="ZN(II)2CYS6 TRANSCRIPTION FACTOR (EUROFUNG)"/>
    <property type="match status" value="1"/>
</dbReference>
<dbReference type="Proteomes" id="UP000756346">
    <property type="component" value="Unassembled WGS sequence"/>
</dbReference>
<evidence type="ECO:0000256" key="6">
    <source>
        <dbReference type="SAM" id="MobiDB-lite"/>
    </source>
</evidence>
<sequence>MDTLQAPACQGDGELAPSSSQDIPSCQGCRLRKLRCSRVPCVYELKKNKPGLKLGAVEALNRRMEALEHAVLELSRNQCNGSHAAEAARSPSAPLPQHRVRTTVTASAQHAQPPALASPRRDLDHAVVSDEAEPGIDRTRKRRKLDSCGNIAIDVFCPLEQLNNGVSSLPQPRVMESIITTYFSLIQPWIPILHETRFRAQLHDTKRQHALINILHAMVVATGEK</sequence>
<name>A0A9P8Y624_9PEZI</name>
<comment type="subcellular location">
    <subcellularLocation>
        <location evidence="1">Nucleus</location>
    </subcellularLocation>
</comment>
<dbReference type="RefSeq" id="XP_046012018.1">
    <property type="nucleotide sequence ID" value="XM_046158930.1"/>
</dbReference>
<evidence type="ECO:0000256" key="3">
    <source>
        <dbReference type="ARBA" id="ARBA00023015"/>
    </source>
</evidence>
<evidence type="ECO:0000313" key="8">
    <source>
        <dbReference type="Proteomes" id="UP000756346"/>
    </source>
</evidence>
<keyword evidence="2" id="KW-0479">Metal-binding</keyword>
<keyword evidence="3" id="KW-0805">Transcription regulation</keyword>
<dbReference type="CDD" id="cd12148">
    <property type="entry name" value="fungal_TF_MHR"/>
    <property type="match status" value="1"/>
</dbReference>
<evidence type="ECO:0000313" key="7">
    <source>
        <dbReference type="EMBL" id="KAH7029730.1"/>
    </source>
</evidence>
<protein>
    <recommendedName>
        <fullName evidence="9">Zn(2)-C6 fungal-type domain-containing protein</fullName>
    </recommendedName>
</protein>
<dbReference type="GO" id="GO:0046872">
    <property type="term" value="F:metal ion binding"/>
    <property type="evidence" value="ECO:0007669"/>
    <property type="project" value="UniProtKB-KW"/>
</dbReference>
<feature type="region of interest" description="Disordered" evidence="6">
    <location>
        <begin position="82"/>
        <end position="124"/>
    </location>
</feature>
<evidence type="ECO:0000256" key="4">
    <source>
        <dbReference type="ARBA" id="ARBA00023163"/>
    </source>
</evidence>
<keyword evidence="4" id="KW-0804">Transcription</keyword>
<dbReference type="EMBL" id="JAGTJQ010000006">
    <property type="protein sequence ID" value="KAH7029730.1"/>
    <property type="molecule type" value="Genomic_DNA"/>
</dbReference>